<evidence type="ECO:0000256" key="4">
    <source>
        <dbReference type="ARBA" id="ARBA00022692"/>
    </source>
</evidence>
<feature type="transmembrane region" description="Helical" evidence="7">
    <location>
        <begin position="172"/>
        <end position="200"/>
    </location>
</feature>
<feature type="domain" description="TRAP C4-dicarboxylate transport system permease DctM subunit" evidence="8">
    <location>
        <begin position="12"/>
        <end position="423"/>
    </location>
</feature>
<dbReference type="PANTHER" id="PTHR33362">
    <property type="entry name" value="SIALIC ACID TRAP TRANSPORTER PERMEASE PROTEIN SIAT-RELATED"/>
    <property type="match status" value="1"/>
</dbReference>
<dbReference type="RefSeq" id="WP_341408998.1">
    <property type="nucleotide sequence ID" value="NZ_JBBUTH010000001.1"/>
</dbReference>
<sequence length="433" mass="45575">MNDLLVTALLIAALFAILGSGVWIGLTLSGVAWIGMQLFSSRPAGDAMALTIWGSSSSWTLTALPLFIWMGEVLFRTRLSQDMFRGLAPWVQALPGRLLHTNVIGCAIFAAVSGSSAATCATIGKMTLPELQRRGYPDDIAIGSLAGAGTLGLLIPPSIIMIVYGVSADVSIAQLFMAGVLPGVMLAVLFSGWLVLWALLNRGKVPAADAPMSFGAKLAESRYLIPVVLLIAAVLGSIYAGIATATEAAAVGVVGALVLSAAQGSLNWSTFKESLLGATRLYCMIALILAGAAFLTLAMGYIGLPRHLAEWIGSLGLSAGGLLVVLTVFYVVLGCFLDGISMVVLTMGVILPTVQKAGIDPLWFGIFIVLVVEMAQITPPVGFNLFVLQGMTQRDIGWIARVTLPFFFLMVAAVALIWAFPGIVTWLPTQMRS</sequence>
<name>A0ABU9CBR6_9BURK</name>
<keyword evidence="4 7" id="KW-0812">Transmembrane</keyword>
<feature type="transmembrane region" description="Helical" evidence="7">
    <location>
        <begin position="145"/>
        <end position="166"/>
    </location>
</feature>
<dbReference type="InterPro" id="IPR010656">
    <property type="entry name" value="DctM"/>
</dbReference>
<proteinExistence type="inferred from homology"/>
<dbReference type="NCBIfam" id="TIGR00786">
    <property type="entry name" value="dctM"/>
    <property type="match status" value="1"/>
</dbReference>
<evidence type="ECO:0000259" key="8">
    <source>
        <dbReference type="Pfam" id="PF06808"/>
    </source>
</evidence>
<dbReference type="InterPro" id="IPR004681">
    <property type="entry name" value="TRAP_DctM"/>
</dbReference>
<comment type="caution">
    <text evidence="7">Lacks conserved residue(s) required for the propagation of feature annotation.</text>
</comment>
<feature type="transmembrane region" description="Helical" evidence="7">
    <location>
        <begin position="281"/>
        <end position="302"/>
    </location>
</feature>
<keyword evidence="2" id="KW-1003">Cell membrane</keyword>
<comment type="caution">
    <text evidence="9">The sequence shown here is derived from an EMBL/GenBank/DDBJ whole genome shotgun (WGS) entry which is preliminary data.</text>
</comment>
<comment type="function">
    <text evidence="7">Part of the tripartite ATP-independent periplasmic (TRAP) transport system.</text>
</comment>
<evidence type="ECO:0000256" key="7">
    <source>
        <dbReference type="RuleBase" id="RU369079"/>
    </source>
</evidence>
<comment type="similarity">
    <text evidence="7">Belongs to the TRAP transporter large permease family.</text>
</comment>
<evidence type="ECO:0000256" key="2">
    <source>
        <dbReference type="ARBA" id="ARBA00022475"/>
    </source>
</evidence>
<keyword evidence="6 7" id="KW-0472">Membrane</keyword>
<comment type="subcellular location">
    <subcellularLocation>
        <location evidence="1 7">Cell inner membrane</location>
        <topology evidence="1 7">Multi-pass membrane protein</topology>
    </subcellularLocation>
</comment>
<comment type="subunit">
    <text evidence="7">The complex comprises the extracytoplasmic solute receptor protein and the two transmembrane proteins.</text>
</comment>
<evidence type="ECO:0000256" key="5">
    <source>
        <dbReference type="ARBA" id="ARBA00022989"/>
    </source>
</evidence>
<keyword evidence="10" id="KW-1185">Reference proteome</keyword>
<dbReference type="Proteomes" id="UP001365405">
    <property type="component" value="Unassembled WGS sequence"/>
</dbReference>
<dbReference type="Pfam" id="PF06808">
    <property type="entry name" value="DctM"/>
    <property type="match status" value="1"/>
</dbReference>
<feature type="transmembrane region" description="Helical" evidence="7">
    <location>
        <begin position="6"/>
        <end position="35"/>
    </location>
</feature>
<keyword evidence="3 7" id="KW-0997">Cell inner membrane</keyword>
<reference evidence="9 10" key="1">
    <citation type="submission" date="2024-04" db="EMBL/GenBank/DDBJ databases">
        <title>Novel species of the genus Ideonella isolated from streams.</title>
        <authorList>
            <person name="Lu H."/>
        </authorList>
    </citation>
    <scope>NUCLEOTIDE SEQUENCE [LARGE SCALE GENOMIC DNA]</scope>
    <source>
        <strain evidence="9 10">DXS22W</strain>
    </source>
</reference>
<evidence type="ECO:0000313" key="9">
    <source>
        <dbReference type="EMBL" id="MEK8049330.1"/>
    </source>
</evidence>
<feature type="transmembrane region" description="Helical" evidence="7">
    <location>
        <begin position="362"/>
        <end position="386"/>
    </location>
</feature>
<feature type="transmembrane region" description="Helical" evidence="7">
    <location>
        <begin position="248"/>
        <end position="269"/>
    </location>
</feature>
<evidence type="ECO:0000256" key="6">
    <source>
        <dbReference type="ARBA" id="ARBA00023136"/>
    </source>
</evidence>
<feature type="transmembrane region" description="Helical" evidence="7">
    <location>
        <begin position="221"/>
        <end position="242"/>
    </location>
</feature>
<evidence type="ECO:0000256" key="3">
    <source>
        <dbReference type="ARBA" id="ARBA00022519"/>
    </source>
</evidence>
<organism evidence="9 10">
    <name type="scientific">Pseudaquabacterium inlustre</name>
    <dbReference type="NCBI Taxonomy" id="2984192"/>
    <lineage>
        <taxon>Bacteria</taxon>
        <taxon>Pseudomonadati</taxon>
        <taxon>Pseudomonadota</taxon>
        <taxon>Betaproteobacteria</taxon>
        <taxon>Burkholderiales</taxon>
        <taxon>Sphaerotilaceae</taxon>
        <taxon>Pseudaquabacterium</taxon>
    </lineage>
</organism>
<dbReference type="EMBL" id="JBBUTH010000001">
    <property type="protein sequence ID" value="MEK8049330.1"/>
    <property type="molecule type" value="Genomic_DNA"/>
</dbReference>
<feature type="transmembrane region" description="Helical" evidence="7">
    <location>
        <begin position="47"/>
        <end position="70"/>
    </location>
</feature>
<protein>
    <recommendedName>
        <fullName evidence="7">TRAP transporter large permease protein</fullName>
    </recommendedName>
</protein>
<feature type="transmembrane region" description="Helical" evidence="7">
    <location>
        <begin position="322"/>
        <end position="350"/>
    </location>
</feature>
<accession>A0ABU9CBR6</accession>
<keyword evidence="5 7" id="KW-1133">Transmembrane helix</keyword>
<dbReference type="PIRSF" id="PIRSF006066">
    <property type="entry name" value="HI0050"/>
    <property type="match status" value="1"/>
</dbReference>
<evidence type="ECO:0000313" key="10">
    <source>
        <dbReference type="Proteomes" id="UP001365405"/>
    </source>
</evidence>
<evidence type="ECO:0000256" key="1">
    <source>
        <dbReference type="ARBA" id="ARBA00004429"/>
    </source>
</evidence>
<feature type="transmembrane region" description="Helical" evidence="7">
    <location>
        <begin position="406"/>
        <end position="427"/>
    </location>
</feature>
<keyword evidence="7" id="KW-0813">Transport</keyword>
<gene>
    <name evidence="9" type="ORF">AACH10_03670</name>
</gene>
<dbReference type="PANTHER" id="PTHR33362:SF5">
    <property type="entry name" value="C4-DICARBOXYLATE TRAP TRANSPORTER LARGE PERMEASE PROTEIN DCTM"/>
    <property type="match status" value="1"/>
</dbReference>